<dbReference type="InterPro" id="IPR036271">
    <property type="entry name" value="Tet_transcr_reg_TetR-rel_C_sf"/>
</dbReference>
<evidence type="ECO:0000256" key="1">
    <source>
        <dbReference type="ARBA" id="ARBA00002856"/>
    </source>
</evidence>
<dbReference type="PRINTS" id="PR00455">
    <property type="entry name" value="HTHTETR"/>
</dbReference>
<evidence type="ECO:0000256" key="3">
    <source>
        <dbReference type="ARBA" id="ARBA00023125"/>
    </source>
</evidence>
<comment type="function">
    <text evidence="1">TetR is the repressor of the tetracycline resistance element; its N-terminal region forms a helix-turn-helix structure and binds DNA. Binding of tetracycline to TetR reduces the repressor affinity for the tetracycline resistance gene (tetA) promoter operator sites.</text>
</comment>
<dbReference type="GO" id="GO:0046677">
    <property type="term" value="P:response to antibiotic"/>
    <property type="evidence" value="ECO:0007669"/>
    <property type="project" value="InterPro"/>
</dbReference>
<dbReference type="PANTHER" id="PTHR30055">
    <property type="entry name" value="HTH-TYPE TRANSCRIPTIONAL REGULATOR RUTR"/>
    <property type="match status" value="1"/>
</dbReference>
<sequence>MGRPSKPLISREAATRAALQVIDDEGLDGFSLGAVAKRMNVKAPSLYYHFADKAEILSEVARFILLDTGYSEDNGSSWEERTIELCVETRRALLKHPNAAPLILQFFPRHLLLDAYEHAVEGYPQTRELHMAILEGIEKLTFGSALFEAAARARGLPAMPDFDTANYPNLTQSIRASRYDDEGNFIEALRMFFAGVRARTNAA</sequence>
<organism evidence="7 8">
    <name type="scientific">Sphingorhabdus pulchriflava</name>
    <dbReference type="NCBI Taxonomy" id="2292257"/>
    <lineage>
        <taxon>Bacteria</taxon>
        <taxon>Pseudomonadati</taxon>
        <taxon>Pseudomonadota</taxon>
        <taxon>Alphaproteobacteria</taxon>
        <taxon>Sphingomonadales</taxon>
        <taxon>Sphingomonadaceae</taxon>
        <taxon>Sphingorhabdus</taxon>
    </lineage>
</organism>
<dbReference type="InterPro" id="IPR009057">
    <property type="entry name" value="Homeodomain-like_sf"/>
</dbReference>
<dbReference type="Pfam" id="PF00440">
    <property type="entry name" value="TetR_N"/>
    <property type="match status" value="1"/>
</dbReference>
<accession>A0A371BFF8</accession>
<dbReference type="GO" id="GO:0000976">
    <property type="term" value="F:transcription cis-regulatory region binding"/>
    <property type="evidence" value="ECO:0007669"/>
    <property type="project" value="TreeGrafter"/>
</dbReference>
<keyword evidence="4" id="KW-0804">Transcription</keyword>
<evidence type="ECO:0000313" key="8">
    <source>
        <dbReference type="Proteomes" id="UP000263833"/>
    </source>
</evidence>
<dbReference type="InterPro" id="IPR001647">
    <property type="entry name" value="HTH_TetR"/>
</dbReference>
<dbReference type="PROSITE" id="PS50977">
    <property type="entry name" value="HTH_TETR_2"/>
    <property type="match status" value="1"/>
</dbReference>
<evidence type="ECO:0000256" key="4">
    <source>
        <dbReference type="ARBA" id="ARBA00023163"/>
    </source>
</evidence>
<dbReference type="InterPro" id="IPR050109">
    <property type="entry name" value="HTH-type_TetR-like_transc_reg"/>
</dbReference>
<name>A0A371BFF8_9SPHN</name>
<evidence type="ECO:0000313" key="7">
    <source>
        <dbReference type="EMBL" id="RDV06314.1"/>
    </source>
</evidence>
<proteinExistence type="predicted"/>
<keyword evidence="2" id="KW-0805">Transcription regulation</keyword>
<reference evidence="8" key="1">
    <citation type="submission" date="2018-08" db="EMBL/GenBank/DDBJ databases">
        <authorList>
            <person name="Kim S.-J."/>
            <person name="Jung G.-Y."/>
        </authorList>
    </citation>
    <scope>NUCLEOTIDE SEQUENCE [LARGE SCALE GENOMIC DNA]</scope>
    <source>
        <strain evidence="8">GY_G</strain>
    </source>
</reference>
<protein>
    <submittedName>
        <fullName evidence="7">TetR/AcrR family transcriptional regulator</fullName>
    </submittedName>
</protein>
<evidence type="ECO:0000256" key="5">
    <source>
        <dbReference type="PROSITE-ProRule" id="PRU00335"/>
    </source>
</evidence>
<dbReference type="GO" id="GO:0045892">
    <property type="term" value="P:negative regulation of DNA-templated transcription"/>
    <property type="evidence" value="ECO:0007669"/>
    <property type="project" value="InterPro"/>
</dbReference>
<comment type="caution">
    <text evidence="7">The sequence shown here is derived from an EMBL/GenBank/DDBJ whole genome shotgun (WGS) entry which is preliminary data.</text>
</comment>
<dbReference type="InterPro" id="IPR003012">
    <property type="entry name" value="Tet_transcr_reg_TetR"/>
</dbReference>
<feature type="domain" description="HTH tetR-type" evidence="6">
    <location>
        <begin position="8"/>
        <end position="68"/>
    </location>
</feature>
<dbReference type="SUPFAM" id="SSF46689">
    <property type="entry name" value="Homeodomain-like"/>
    <property type="match status" value="1"/>
</dbReference>
<keyword evidence="8" id="KW-1185">Reference proteome</keyword>
<dbReference type="PANTHER" id="PTHR30055:SF151">
    <property type="entry name" value="TRANSCRIPTIONAL REGULATORY PROTEIN"/>
    <property type="match status" value="1"/>
</dbReference>
<dbReference type="PRINTS" id="PR00400">
    <property type="entry name" value="TETREPRESSOR"/>
</dbReference>
<dbReference type="Gene3D" id="1.10.357.10">
    <property type="entry name" value="Tetracycline Repressor, domain 2"/>
    <property type="match status" value="1"/>
</dbReference>
<evidence type="ECO:0000256" key="2">
    <source>
        <dbReference type="ARBA" id="ARBA00023015"/>
    </source>
</evidence>
<keyword evidence="3 5" id="KW-0238">DNA-binding</keyword>
<dbReference type="SUPFAM" id="SSF48498">
    <property type="entry name" value="Tetracyclin repressor-like, C-terminal domain"/>
    <property type="match status" value="1"/>
</dbReference>
<dbReference type="GO" id="GO:0003700">
    <property type="term" value="F:DNA-binding transcription factor activity"/>
    <property type="evidence" value="ECO:0007669"/>
    <property type="project" value="TreeGrafter"/>
</dbReference>
<feature type="DNA-binding region" description="H-T-H motif" evidence="5">
    <location>
        <begin position="31"/>
        <end position="50"/>
    </location>
</feature>
<dbReference type="AlphaFoldDB" id="A0A371BFF8"/>
<dbReference type="EMBL" id="QRGP01000001">
    <property type="protein sequence ID" value="RDV06314.1"/>
    <property type="molecule type" value="Genomic_DNA"/>
</dbReference>
<dbReference type="Proteomes" id="UP000263833">
    <property type="component" value="Unassembled WGS sequence"/>
</dbReference>
<gene>
    <name evidence="7" type="ORF">DXH95_02445</name>
</gene>
<evidence type="ECO:0000259" key="6">
    <source>
        <dbReference type="PROSITE" id="PS50977"/>
    </source>
</evidence>